<gene>
    <name evidence="2" type="ORF">RJ641_028779</name>
</gene>
<dbReference type="PANTHER" id="PTHR33070:SF120">
    <property type="entry name" value="EXPRESSED PROTEIN"/>
    <property type="match status" value="1"/>
</dbReference>
<keyword evidence="1" id="KW-0175">Coiled coil</keyword>
<dbReference type="Pfam" id="PF03087">
    <property type="entry name" value="BPS1"/>
    <property type="match status" value="1"/>
</dbReference>
<feature type="coiled-coil region" evidence="1">
    <location>
        <begin position="110"/>
        <end position="161"/>
    </location>
</feature>
<evidence type="ECO:0000313" key="3">
    <source>
        <dbReference type="Proteomes" id="UP001370490"/>
    </source>
</evidence>
<dbReference type="Proteomes" id="UP001370490">
    <property type="component" value="Unassembled WGS sequence"/>
</dbReference>
<sequence length="182" mass="20173">MDGSLQLLDVCGASKDCLLLMKECVQDLASSLRRRKGEEYGQESEIQCLKSFRKNGTKLVQKSLANLKKAKKICNSQLLVEDHGCSSIINMIKEAEAITLSVIESLLLVVSGTTNEVEKIDSALKALNREKSSKSGDVVSVQNLQKQLVSFKLKIQELEEGVESLFGHLMRIRVSLLNLLNH</sequence>
<evidence type="ECO:0000256" key="1">
    <source>
        <dbReference type="SAM" id="Coils"/>
    </source>
</evidence>
<reference evidence="2 3" key="1">
    <citation type="submission" date="2023-12" db="EMBL/GenBank/DDBJ databases">
        <title>A high-quality genome assembly for Dillenia turbinata (Dilleniales).</title>
        <authorList>
            <person name="Chanderbali A."/>
        </authorList>
    </citation>
    <scope>NUCLEOTIDE SEQUENCE [LARGE SCALE GENOMIC DNA]</scope>
    <source>
        <strain evidence="2">LSX21</strain>
        <tissue evidence="2">Leaf</tissue>
    </source>
</reference>
<dbReference type="GO" id="GO:0048367">
    <property type="term" value="P:shoot system development"/>
    <property type="evidence" value="ECO:0007669"/>
    <property type="project" value="InterPro"/>
</dbReference>
<dbReference type="PANTHER" id="PTHR33070">
    <property type="entry name" value="OS06G0725500 PROTEIN"/>
    <property type="match status" value="1"/>
</dbReference>
<dbReference type="AlphaFoldDB" id="A0AAN8VQC8"/>
<evidence type="ECO:0000313" key="2">
    <source>
        <dbReference type="EMBL" id="KAK6939248.1"/>
    </source>
</evidence>
<keyword evidence="3" id="KW-1185">Reference proteome</keyword>
<comment type="caution">
    <text evidence="2">The sequence shown here is derived from an EMBL/GenBank/DDBJ whole genome shotgun (WGS) entry which is preliminary data.</text>
</comment>
<organism evidence="2 3">
    <name type="scientific">Dillenia turbinata</name>
    <dbReference type="NCBI Taxonomy" id="194707"/>
    <lineage>
        <taxon>Eukaryota</taxon>
        <taxon>Viridiplantae</taxon>
        <taxon>Streptophyta</taxon>
        <taxon>Embryophyta</taxon>
        <taxon>Tracheophyta</taxon>
        <taxon>Spermatophyta</taxon>
        <taxon>Magnoliopsida</taxon>
        <taxon>eudicotyledons</taxon>
        <taxon>Gunneridae</taxon>
        <taxon>Pentapetalae</taxon>
        <taxon>Dilleniales</taxon>
        <taxon>Dilleniaceae</taxon>
        <taxon>Dillenia</taxon>
    </lineage>
</organism>
<accession>A0AAN8VQC8</accession>
<dbReference type="EMBL" id="JBAMMX010000005">
    <property type="protein sequence ID" value="KAK6939248.1"/>
    <property type="molecule type" value="Genomic_DNA"/>
</dbReference>
<dbReference type="GO" id="GO:0048364">
    <property type="term" value="P:root development"/>
    <property type="evidence" value="ECO:0007669"/>
    <property type="project" value="InterPro"/>
</dbReference>
<protein>
    <submittedName>
        <fullName evidence="2">Protein BPS1, chloroplastic</fullName>
    </submittedName>
</protein>
<dbReference type="InterPro" id="IPR004320">
    <property type="entry name" value="BPS1_pln"/>
</dbReference>
<name>A0AAN8VQC8_9MAGN</name>
<proteinExistence type="predicted"/>